<keyword evidence="1" id="KW-0732">Signal</keyword>
<dbReference type="InterPro" id="IPR024447">
    <property type="entry name" value="YXWGXW_rpt"/>
</dbReference>
<reference evidence="2 3" key="1">
    <citation type="journal article" date="2013" name="Int. J. Syst. Evol. Microbiol.">
        <title>Comamonas guangdongensis sp. nov., isolated from subterranean forest sediment, and emended description of the genus Comamonas.</title>
        <authorList>
            <person name="Zhang J."/>
            <person name="Wang Y."/>
            <person name="Zhou S."/>
            <person name="Wu C."/>
            <person name="He J."/>
            <person name="Li F."/>
        </authorList>
    </citation>
    <scope>NUCLEOTIDE SEQUENCE [LARGE SCALE GENOMIC DNA]</scope>
    <source>
        <strain evidence="2 3">CCTCC AB2011133</strain>
    </source>
</reference>
<feature type="chain" id="PRO_5046515042" evidence="1">
    <location>
        <begin position="28"/>
        <end position="130"/>
    </location>
</feature>
<proteinExistence type="predicted"/>
<evidence type="ECO:0000313" key="2">
    <source>
        <dbReference type="EMBL" id="MEX8192169.1"/>
    </source>
</evidence>
<keyword evidence="3" id="KW-1185">Reference proteome</keyword>
<dbReference type="Proteomes" id="UP001561046">
    <property type="component" value="Unassembled WGS sequence"/>
</dbReference>
<protein>
    <submittedName>
        <fullName evidence="2">YXWGXW repeat-containing protein</fullName>
    </submittedName>
</protein>
<dbReference type="Pfam" id="PF12779">
    <property type="entry name" value="WXXGXW"/>
    <property type="match status" value="2"/>
</dbReference>
<sequence>MLSLRSILNITALGLLAQLAIAGTAQAQPIAVPQGAYVNVQYGAPPPMRYEAMPAPRRGYVWAPGHWEPRGRRHVWVAGHWERVRMGYIYRKPVWAQRGGQWYYSPGHWDRDGDGRPDRYDRHPHNPYRR</sequence>
<accession>A0ABV3ZSM8</accession>
<dbReference type="EMBL" id="JBFYGN010000004">
    <property type="protein sequence ID" value="MEX8192169.1"/>
    <property type="molecule type" value="Genomic_DNA"/>
</dbReference>
<organism evidence="2 3">
    <name type="scientific">Comamonas guangdongensis</name>
    <dbReference type="NCBI Taxonomy" id="510515"/>
    <lineage>
        <taxon>Bacteria</taxon>
        <taxon>Pseudomonadati</taxon>
        <taxon>Pseudomonadota</taxon>
        <taxon>Betaproteobacteria</taxon>
        <taxon>Burkholderiales</taxon>
        <taxon>Comamonadaceae</taxon>
        <taxon>Comamonas</taxon>
    </lineage>
</organism>
<feature type="signal peptide" evidence="1">
    <location>
        <begin position="1"/>
        <end position="27"/>
    </location>
</feature>
<dbReference type="RefSeq" id="WP_369337387.1">
    <property type="nucleotide sequence ID" value="NZ_JBFYGN010000004.1"/>
</dbReference>
<evidence type="ECO:0000313" key="3">
    <source>
        <dbReference type="Proteomes" id="UP001561046"/>
    </source>
</evidence>
<evidence type="ECO:0000256" key="1">
    <source>
        <dbReference type="SAM" id="SignalP"/>
    </source>
</evidence>
<comment type="caution">
    <text evidence="2">The sequence shown here is derived from an EMBL/GenBank/DDBJ whole genome shotgun (WGS) entry which is preliminary data.</text>
</comment>
<gene>
    <name evidence="2" type="ORF">AB6724_04855</name>
</gene>
<name>A0ABV3ZSM8_9BURK</name>